<sequence>MRKLIVLDTNILIRAILAERVPNLLDKYHYNCSFVTPACCYDELNEHLPKILQKRNLSLDPFLDAIGKLTKVVIPIADEIYSEYEYDAKRRIQERDIKDWTIVALSLSLNCPIWTEDQDFFGIGIATWNTRNVEIYLSSN</sequence>
<evidence type="ECO:0000313" key="2">
    <source>
        <dbReference type="EMBL" id="MBD2277148.1"/>
    </source>
</evidence>
<name>A0ABR8BQF1_APHFL</name>
<dbReference type="InterPro" id="IPR029060">
    <property type="entry name" value="PIN-like_dom_sf"/>
</dbReference>
<accession>A0ABR8BQF1</accession>
<dbReference type="Proteomes" id="UP000606721">
    <property type="component" value="Unassembled WGS sequence"/>
</dbReference>
<reference evidence="2 3" key="1">
    <citation type="journal article" date="2020" name="ISME J.">
        <title>Comparative genomics reveals insights into cyanobacterial evolution and habitat adaptation.</title>
        <authorList>
            <person name="Chen M.Y."/>
            <person name="Teng W.K."/>
            <person name="Zhao L."/>
            <person name="Hu C.X."/>
            <person name="Zhou Y.K."/>
            <person name="Han B.P."/>
            <person name="Song L.R."/>
            <person name="Shu W.S."/>
        </authorList>
    </citation>
    <scope>NUCLEOTIDE SEQUENCE [LARGE SCALE GENOMIC DNA]</scope>
    <source>
        <strain evidence="2 3">FACHB-1040</strain>
    </source>
</reference>
<dbReference type="RefSeq" id="WP_190382112.1">
    <property type="nucleotide sequence ID" value="NZ_JACJQT010000003.1"/>
</dbReference>
<gene>
    <name evidence="2" type="ORF">H6F99_02080</name>
</gene>
<dbReference type="Pfam" id="PF10130">
    <property type="entry name" value="PIN_2"/>
    <property type="match status" value="1"/>
</dbReference>
<proteinExistence type="predicted"/>
<dbReference type="EMBL" id="JACJQT010000003">
    <property type="protein sequence ID" value="MBD2277148.1"/>
    <property type="molecule type" value="Genomic_DNA"/>
</dbReference>
<comment type="caution">
    <text evidence="2">The sequence shown here is derived from an EMBL/GenBank/DDBJ whole genome shotgun (WGS) entry which is preliminary data.</text>
</comment>
<organism evidence="2 3">
    <name type="scientific">Aphanizomenon flos-aquae FACHB-1040</name>
    <dbReference type="NCBI Taxonomy" id="2692887"/>
    <lineage>
        <taxon>Bacteria</taxon>
        <taxon>Bacillati</taxon>
        <taxon>Cyanobacteriota</taxon>
        <taxon>Cyanophyceae</taxon>
        <taxon>Nostocales</taxon>
        <taxon>Aphanizomenonaceae</taxon>
        <taxon>Aphanizomenon</taxon>
    </lineage>
</organism>
<evidence type="ECO:0000313" key="3">
    <source>
        <dbReference type="Proteomes" id="UP000606721"/>
    </source>
</evidence>
<protein>
    <submittedName>
        <fullName evidence="2">PIN domain-containing protein</fullName>
    </submittedName>
</protein>
<dbReference type="SUPFAM" id="SSF88723">
    <property type="entry name" value="PIN domain-like"/>
    <property type="match status" value="1"/>
</dbReference>
<keyword evidence="3" id="KW-1185">Reference proteome</keyword>
<evidence type="ECO:0000259" key="1">
    <source>
        <dbReference type="Pfam" id="PF10130"/>
    </source>
</evidence>
<feature type="domain" description="PIN" evidence="1">
    <location>
        <begin position="6"/>
        <end position="138"/>
    </location>
</feature>
<dbReference type="InterPro" id="IPR002716">
    <property type="entry name" value="PIN_dom"/>
</dbReference>
<dbReference type="Gene3D" id="3.40.50.1010">
    <property type="entry name" value="5'-nuclease"/>
    <property type="match status" value="1"/>
</dbReference>